<accession>A0A4U3KS48</accession>
<dbReference type="CDD" id="cd00077">
    <property type="entry name" value="HDc"/>
    <property type="match status" value="1"/>
</dbReference>
<dbReference type="InterPro" id="IPR006675">
    <property type="entry name" value="HDIG_dom"/>
</dbReference>
<evidence type="ECO:0000259" key="1">
    <source>
        <dbReference type="Pfam" id="PF01966"/>
    </source>
</evidence>
<dbReference type="InterPro" id="IPR052567">
    <property type="entry name" value="OP_Dioxygenase"/>
</dbReference>
<dbReference type="PANTHER" id="PTHR40202:SF1">
    <property type="entry name" value="HD DOMAIN-CONTAINING PROTEIN"/>
    <property type="match status" value="1"/>
</dbReference>
<feature type="domain" description="HD" evidence="1">
    <location>
        <begin position="36"/>
        <end position="112"/>
    </location>
</feature>
<dbReference type="Proteomes" id="UP000305848">
    <property type="component" value="Unassembled WGS sequence"/>
</dbReference>
<sequence>MNQQINTGSVSDELLSLFEKYGDEDYDGEPVSQTSHMIQCAMQAINEGADTELVLGAFLHDIGHLLRHRQKTEAMGKYGVVNHEGIGAEYLRTNGFSERICAVVEKHVDAKRYLVTAQPGYKEKLSFASLQTLEWQGGAMSKEEAAVFEKHPFFKDIIRVRLWDEGAKDRNAKTLPLHYFINAINEYLDSKA</sequence>
<evidence type="ECO:0000313" key="2">
    <source>
        <dbReference type="EMBL" id="TKK65130.1"/>
    </source>
</evidence>
<dbReference type="RefSeq" id="WP_137263767.1">
    <property type="nucleotide sequence ID" value="NZ_SZQL01000024.1"/>
</dbReference>
<dbReference type="InterPro" id="IPR003607">
    <property type="entry name" value="HD/PDEase_dom"/>
</dbReference>
<protein>
    <submittedName>
        <fullName evidence="2">HDIG domain-containing protein</fullName>
    </submittedName>
</protein>
<dbReference type="NCBIfam" id="TIGR00277">
    <property type="entry name" value="HDIG"/>
    <property type="match status" value="1"/>
</dbReference>
<organism evidence="2 3">
    <name type="scientific">Ilyomonas limi</name>
    <dbReference type="NCBI Taxonomy" id="2575867"/>
    <lineage>
        <taxon>Bacteria</taxon>
        <taxon>Pseudomonadati</taxon>
        <taxon>Bacteroidota</taxon>
        <taxon>Chitinophagia</taxon>
        <taxon>Chitinophagales</taxon>
        <taxon>Chitinophagaceae</taxon>
        <taxon>Ilyomonas</taxon>
    </lineage>
</organism>
<dbReference type="OrthoDB" id="823268at2"/>
<dbReference type="PANTHER" id="PTHR40202">
    <property type="match status" value="1"/>
</dbReference>
<dbReference type="Gene3D" id="1.10.3210.10">
    <property type="entry name" value="Hypothetical protein af1432"/>
    <property type="match status" value="1"/>
</dbReference>
<comment type="caution">
    <text evidence="2">The sequence shown here is derived from an EMBL/GenBank/DDBJ whole genome shotgun (WGS) entry which is preliminary data.</text>
</comment>
<name>A0A4U3KS48_9BACT</name>
<gene>
    <name evidence="2" type="ORF">FC093_20915</name>
</gene>
<dbReference type="SUPFAM" id="SSF109604">
    <property type="entry name" value="HD-domain/PDEase-like"/>
    <property type="match status" value="1"/>
</dbReference>
<proteinExistence type="predicted"/>
<dbReference type="InterPro" id="IPR006674">
    <property type="entry name" value="HD_domain"/>
</dbReference>
<dbReference type="EMBL" id="SZQL01000024">
    <property type="protein sequence ID" value="TKK65130.1"/>
    <property type="molecule type" value="Genomic_DNA"/>
</dbReference>
<dbReference type="AlphaFoldDB" id="A0A4U3KS48"/>
<dbReference type="Pfam" id="PF01966">
    <property type="entry name" value="HD"/>
    <property type="match status" value="1"/>
</dbReference>
<evidence type="ECO:0000313" key="3">
    <source>
        <dbReference type="Proteomes" id="UP000305848"/>
    </source>
</evidence>
<keyword evidence="3" id="KW-1185">Reference proteome</keyword>
<reference evidence="2 3" key="1">
    <citation type="submission" date="2019-05" db="EMBL/GenBank/DDBJ databases">
        <title>Panacibacter sp. strain 17mud1-8 Genome sequencing and assembly.</title>
        <authorList>
            <person name="Chhetri G."/>
        </authorList>
    </citation>
    <scope>NUCLEOTIDE SEQUENCE [LARGE SCALE GENOMIC DNA]</scope>
    <source>
        <strain evidence="2 3">17mud1-8</strain>
    </source>
</reference>